<protein>
    <submittedName>
        <fullName evidence="1">Uncharacterized protein</fullName>
    </submittedName>
</protein>
<proteinExistence type="predicted"/>
<dbReference type="Proteomes" id="UP001295684">
    <property type="component" value="Unassembled WGS sequence"/>
</dbReference>
<evidence type="ECO:0000313" key="1">
    <source>
        <dbReference type="EMBL" id="CAI2369643.1"/>
    </source>
</evidence>
<sequence length="172" mass="20013">MGKSHSKPEISERDRNISKRGMLILKVRVEHESICEKVSYQRAALEKYSKVQNSHFKTRIFQIYSCVISLKIQLYNSNPEKIGIKDIACKQEYDRLEGELEDLLKQAHKMTKVNGHHQIIKVDDSDQNNDGQCVKLALEKSIQQQSEDIDDQVYFSVNEKLSRYSFSKCSDR</sequence>
<dbReference type="EMBL" id="CAMPGE010010796">
    <property type="protein sequence ID" value="CAI2369643.1"/>
    <property type="molecule type" value="Genomic_DNA"/>
</dbReference>
<accession>A0AAD1XF43</accession>
<evidence type="ECO:0000313" key="2">
    <source>
        <dbReference type="Proteomes" id="UP001295684"/>
    </source>
</evidence>
<reference evidence="1" key="1">
    <citation type="submission" date="2023-07" db="EMBL/GenBank/DDBJ databases">
        <authorList>
            <consortium name="AG Swart"/>
            <person name="Singh M."/>
            <person name="Singh A."/>
            <person name="Seah K."/>
            <person name="Emmerich C."/>
        </authorList>
    </citation>
    <scope>NUCLEOTIDE SEQUENCE</scope>
    <source>
        <strain evidence="1">DP1</strain>
    </source>
</reference>
<organism evidence="1 2">
    <name type="scientific">Euplotes crassus</name>
    <dbReference type="NCBI Taxonomy" id="5936"/>
    <lineage>
        <taxon>Eukaryota</taxon>
        <taxon>Sar</taxon>
        <taxon>Alveolata</taxon>
        <taxon>Ciliophora</taxon>
        <taxon>Intramacronucleata</taxon>
        <taxon>Spirotrichea</taxon>
        <taxon>Hypotrichia</taxon>
        <taxon>Euplotida</taxon>
        <taxon>Euplotidae</taxon>
        <taxon>Moneuplotes</taxon>
    </lineage>
</organism>
<keyword evidence="2" id="KW-1185">Reference proteome</keyword>
<comment type="caution">
    <text evidence="1">The sequence shown here is derived from an EMBL/GenBank/DDBJ whole genome shotgun (WGS) entry which is preliminary data.</text>
</comment>
<dbReference type="AlphaFoldDB" id="A0AAD1XF43"/>
<name>A0AAD1XF43_EUPCR</name>
<gene>
    <name evidence="1" type="ORF">ECRASSUSDP1_LOCUS10946</name>
</gene>